<dbReference type="InterPro" id="IPR002716">
    <property type="entry name" value="PIN_dom"/>
</dbReference>
<dbReference type="NCBIfam" id="TIGR00305">
    <property type="entry name" value="putative toxin-antitoxin system toxin component, PIN family"/>
    <property type="match status" value="1"/>
</dbReference>
<evidence type="ECO:0000313" key="2">
    <source>
        <dbReference type="EMBL" id="PJJ41156.1"/>
    </source>
</evidence>
<dbReference type="Gene3D" id="3.40.50.1010">
    <property type="entry name" value="5'-nuclease"/>
    <property type="match status" value="1"/>
</dbReference>
<keyword evidence="3" id="KW-1185">Reference proteome</keyword>
<dbReference type="CDD" id="cd09854">
    <property type="entry name" value="PIN_VapC-like"/>
    <property type="match status" value="1"/>
</dbReference>
<dbReference type="Proteomes" id="UP000231134">
    <property type="component" value="Unassembled WGS sequence"/>
</dbReference>
<evidence type="ECO:0000313" key="3">
    <source>
        <dbReference type="Proteomes" id="UP000231134"/>
    </source>
</evidence>
<dbReference type="RefSeq" id="WP_100425156.1">
    <property type="nucleotide sequence ID" value="NZ_PGEX01000001.1"/>
</dbReference>
<reference evidence="2 3" key="1">
    <citation type="submission" date="2017-11" db="EMBL/GenBank/DDBJ databases">
        <title>Animal gut microbial communities from fecal samples from Wisconsin, USA.</title>
        <authorList>
            <person name="Neumann A."/>
        </authorList>
    </citation>
    <scope>NUCLEOTIDE SEQUENCE [LARGE SCALE GENOMIC DNA]</scope>
    <source>
        <strain evidence="2 3">UWS3</strain>
    </source>
</reference>
<organism evidence="2 3">
    <name type="scientific">Hallerella succinigenes</name>
    <dbReference type="NCBI Taxonomy" id="1896222"/>
    <lineage>
        <taxon>Bacteria</taxon>
        <taxon>Pseudomonadati</taxon>
        <taxon>Fibrobacterota</taxon>
        <taxon>Fibrobacteria</taxon>
        <taxon>Fibrobacterales</taxon>
        <taxon>Fibrobacteraceae</taxon>
        <taxon>Hallerella</taxon>
    </lineage>
</organism>
<dbReference type="SMART" id="SM00670">
    <property type="entry name" value="PINc"/>
    <property type="match status" value="1"/>
</dbReference>
<accession>A0A2M9A608</accession>
<gene>
    <name evidence="2" type="ORF">BGX16_1114</name>
</gene>
<dbReference type="InterPro" id="IPR029060">
    <property type="entry name" value="PIN-like_dom_sf"/>
</dbReference>
<comment type="caution">
    <text evidence="2">The sequence shown here is derived from an EMBL/GenBank/DDBJ whole genome shotgun (WGS) entry which is preliminary data.</text>
</comment>
<evidence type="ECO:0000259" key="1">
    <source>
        <dbReference type="SMART" id="SM00670"/>
    </source>
</evidence>
<dbReference type="PANTHER" id="PTHR34610:SF3">
    <property type="entry name" value="SSL7007 PROTEIN"/>
    <property type="match status" value="1"/>
</dbReference>
<dbReference type="Pfam" id="PF13470">
    <property type="entry name" value="PIN_3"/>
    <property type="match status" value="1"/>
</dbReference>
<name>A0A2M9A608_9BACT</name>
<dbReference type="InterPro" id="IPR002850">
    <property type="entry name" value="PIN_toxin-like"/>
</dbReference>
<sequence length="150" mass="17341">MNCNPNTCGLRIVDSRKKIVIDTNAILQMLGRHSKYHFLYEKFLNEEYVLCLSNEIMHEYEEILGMRASPAVASLFVKVLEFSENVIRKDPFFKLNLIKKDPDDNKFVDCAFACQADYIVTDDAHFSELRQIKFPVVHTKSLDEFAQGEA</sequence>
<dbReference type="AlphaFoldDB" id="A0A2M9A608"/>
<protein>
    <submittedName>
        <fullName evidence="2">Putative PIN family toxin of toxin-antitoxin system</fullName>
    </submittedName>
</protein>
<dbReference type="EMBL" id="PGEX01000001">
    <property type="protein sequence ID" value="PJJ41156.1"/>
    <property type="molecule type" value="Genomic_DNA"/>
</dbReference>
<feature type="domain" description="PIN" evidence="1">
    <location>
        <begin position="17"/>
        <end position="128"/>
    </location>
</feature>
<dbReference type="SUPFAM" id="SSF88723">
    <property type="entry name" value="PIN domain-like"/>
    <property type="match status" value="1"/>
</dbReference>
<proteinExistence type="predicted"/>
<dbReference type="PANTHER" id="PTHR34610">
    <property type="entry name" value="SSL7007 PROTEIN"/>
    <property type="match status" value="1"/>
</dbReference>